<reference evidence="2 3" key="1">
    <citation type="submission" date="2015-12" db="EMBL/GenBank/DDBJ databases">
        <authorList>
            <person name="Shamseldin A."/>
            <person name="Moawad H."/>
            <person name="Abd El-Rahim W.M."/>
            <person name="Sadowsky M.J."/>
        </authorList>
    </citation>
    <scope>NUCLEOTIDE SEQUENCE [LARGE SCALE GENOMIC DNA]</scope>
    <source>
        <strain evidence="2 3">SM2</strain>
    </source>
</reference>
<name>A0A127M4P7_9GAMM</name>
<evidence type="ECO:0000313" key="3">
    <source>
        <dbReference type="Proteomes" id="UP000074119"/>
    </source>
</evidence>
<dbReference type="KEGG" id="zal:AZF00_07785"/>
<sequence>MSIVVSALYSYPVKSLRGHDQESTRITSWGPDRDRRWMVVDDNGRFMTQRQLPQMCRIGASYRGNDICLWHLDAPAEAIEVCLAGSEKERQVGVWEDYCTALDAGDAAAAWLSDQLGVSLRLCYMPDYSYRQVDLRFAERGDRLGFADGFPFLLCNEASLQQLSSGLGRNLDMQRFRPNIVISGAAPFAEDDWRRIRVGGIEFDVVKPCARCAIPTVNLDDASREPDVFRLLKTHRQRGDDVYFGQNMIHRGEGEIKLGDAVEVLALN</sequence>
<evidence type="ECO:0000259" key="1">
    <source>
        <dbReference type="PROSITE" id="PS51340"/>
    </source>
</evidence>
<dbReference type="AlphaFoldDB" id="A0A127M4P7"/>
<dbReference type="SUPFAM" id="SSF141673">
    <property type="entry name" value="MOSC N-terminal domain-like"/>
    <property type="match status" value="1"/>
</dbReference>
<evidence type="ECO:0000313" key="2">
    <source>
        <dbReference type="EMBL" id="AMO68209.1"/>
    </source>
</evidence>
<dbReference type="PROSITE" id="PS51340">
    <property type="entry name" value="MOSC"/>
    <property type="match status" value="1"/>
</dbReference>
<dbReference type="SUPFAM" id="SSF50800">
    <property type="entry name" value="PK beta-barrel domain-like"/>
    <property type="match status" value="1"/>
</dbReference>
<feature type="domain" description="MOSC" evidence="1">
    <location>
        <begin position="110"/>
        <end position="265"/>
    </location>
</feature>
<dbReference type="EMBL" id="CP014544">
    <property type="protein sequence ID" value="AMO68209.1"/>
    <property type="molecule type" value="Genomic_DNA"/>
</dbReference>
<dbReference type="InterPro" id="IPR005303">
    <property type="entry name" value="MOCOS_middle"/>
</dbReference>
<dbReference type="InterPro" id="IPR011037">
    <property type="entry name" value="Pyrv_Knase-like_insert_dom_sf"/>
</dbReference>
<dbReference type="RefSeq" id="WP_008247624.1">
    <property type="nucleotide sequence ID" value="NZ_CP014544.1"/>
</dbReference>
<gene>
    <name evidence="2" type="ORF">AZF00_07785</name>
</gene>
<dbReference type="GO" id="GO:0030151">
    <property type="term" value="F:molybdenum ion binding"/>
    <property type="evidence" value="ECO:0007669"/>
    <property type="project" value="InterPro"/>
</dbReference>
<dbReference type="GO" id="GO:0030170">
    <property type="term" value="F:pyridoxal phosphate binding"/>
    <property type="evidence" value="ECO:0007669"/>
    <property type="project" value="InterPro"/>
</dbReference>
<dbReference type="PANTHER" id="PTHR14237:SF19">
    <property type="entry name" value="MITOCHONDRIAL AMIDOXIME REDUCING COMPONENT 1"/>
    <property type="match status" value="1"/>
</dbReference>
<dbReference type="PANTHER" id="PTHR14237">
    <property type="entry name" value="MOLYBDOPTERIN COFACTOR SULFURASE MOSC"/>
    <property type="match status" value="1"/>
</dbReference>
<proteinExistence type="predicted"/>
<dbReference type="Pfam" id="PF03476">
    <property type="entry name" value="MOSC_N"/>
    <property type="match status" value="1"/>
</dbReference>
<organism evidence="2 3">
    <name type="scientific">Zhongshania aliphaticivorans</name>
    <dbReference type="NCBI Taxonomy" id="1470434"/>
    <lineage>
        <taxon>Bacteria</taxon>
        <taxon>Pseudomonadati</taxon>
        <taxon>Pseudomonadota</taxon>
        <taxon>Gammaproteobacteria</taxon>
        <taxon>Cellvibrionales</taxon>
        <taxon>Spongiibacteraceae</taxon>
        <taxon>Zhongshania</taxon>
    </lineage>
</organism>
<dbReference type="Pfam" id="PF03473">
    <property type="entry name" value="MOSC"/>
    <property type="match status" value="1"/>
</dbReference>
<dbReference type="STRING" id="1470434.AZF00_07785"/>
<dbReference type="InterPro" id="IPR005302">
    <property type="entry name" value="MoCF_Sase_C"/>
</dbReference>
<dbReference type="Proteomes" id="UP000074119">
    <property type="component" value="Chromosome"/>
</dbReference>
<accession>A0A127M4P7</accession>
<protein>
    <recommendedName>
        <fullName evidence="1">MOSC domain-containing protein</fullName>
    </recommendedName>
</protein>
<dbReference type="GO" id="GO:0003824">
    <property type="term" value="F:catalytic activity"/>
    <property type="evidence" value="ECO:0007669"/>
    <property type="project" value="InterPro"/>
</dbReference>